<evidence type="ECO:0000256" key="1">
    <source>
        <dbReference type="SAM" id="MobiDB-lite"/>
    </source>
</evidence>
<protein>
    <recommendedName>
        <fullName evidence="6">Peroxin-14</fullName>
    </recommendedName>
</protein>
<reference evidence="3" key="3">
    <citation type="submission" date="2014-01" db="EMBL/GenBank/DDBJ databases">
        <title>Evolution of pathogenesis and genome organization in the Tremellales.</title>
        <authorList>
            <person name="Cuomo C."/>
            <person name="Litvintseva A."/>
            <person name="Heitman J."/>
            <person name="Chen Y."/>
            <person name="Sun S."/>
            <person name="Springer D."/>
            <person name="Dromer F."/>
            <person name="Young S."/>
            <person name="Zeng Q."/>
            <person name="Chapman S."/>
            <person name="Gujja S."/>
            <person name="Saif S."/>
            <person name="Birren B."/>
        </authorList>
    </citation>
    <scope>NUCLEOTIDE SEQUENCE</scope>
    <source>
        <strain evidence="3">CBS 10118</strain>
    </source>
</reference>
<dbReference type="RefSeq" id="XP_019044359.1">
    <property type="nucleotide sequence ID" value="XM_019194236.1"/>
</dbReference>
<keyword evidence="2" id="KW-1133">Transmembrane helix</keyword>
<dbReference type="EMBL" id="KI894024">
    <property type="protein sequence ID" value="OCF23289.1"/>
    <property type="molecule type" value="Genomic_DNA"/>
</dbReference>
<dbReference type="EMBL" id="CP144547">
    <property type="protein sequence ID" value="WVW85954.1"/>
    <property type="molecule type" value="Genomic_DNA"/>
</dbReference>
<dbReference type="Proteomes" id="UP000092730">
    <property type="component" value="Chromosome 7"/>
</dbReference>
<proteinExistence type="predicted"/>
<evidence type="ECO:0008006" key="6">
    <source>
        <dbReference type="Google" id="ProtNLM"/>
    </source>
</evidence>
<feature type="region of interest" description="Disordered" evidence="1">
    <location>
        <begin position="1"/>
        <end position="83"/>
    </location>
</feature>
<dbReference type="OrthoDB" id="441517at2759"/>
<dbReference type="VEuPathDB" id="FungiDB:I302_07643"/>
<keyword evidence="2" id="KW-0812">Transmembrane</keyword>
<evidence type="ECO:0000313" key="5">
    <source>
        <dbReference type="Proteomes" id="UP000092730"/>
    </source>
</evidence>
<evidence type="ECO:0000313" key="4">
    <source>
        <dbReference type="EMBL" id="WVW85954.1"/>
    </source>
</evidence>
<name>A0A1B9FWZ6_9TREE</name>
<dbReference type="KEGG" id="kbi:30212042"/>
<keyword evidence="5" id="KW-1185">Reference proteome</keyword>
<accession>A0A1B9FWZ6</accession>
<reference evidence="4" key="4">
    <citation type="submission" date="2024-02" db="EMBL/GenBank/DDBJ databases">
        <title>Comparative genomics of Cryptococcus and Kwoniella reveals pathogenesis evolution and contrasting modes of karyotype evolution via chromosome fusion or intercentromeric recombination.</title>
        <authorList>
            <person name="Coelho M.A."/>
            <person name="David-Palma M."/>
            <person name="Shea T."/>
            <person name="Bowers K."/>
            <person name="McGinley-Smith S."/>
            <person name="Mohammad A.W."/>
            <person name="Gnirke A."/>
            <person name="Yurkov A.M."/>
            <person name="Nowrousian M."/>
            <person name="Sun S."/>
            <person name="Cuomo C.A."/>
            <person name="Heitman J."/>
        </authorList>
    </citation>
    <scope>NUCLEOTIDE SEQUENCE</scope>
    <source>
        <strain evidence="4">CBS 10118</strain>
    </source>
</reference>
<dbReference type="GeneID" id="30212042"/>
<keyword evidence="2" id="KW-0472">Membrane</keyword>
<feature type="transmembrane region" description="Helical" evidence="2">
    <location>
        <begin position="111"/>
        <end position="137"/>
    </location>
</feature>
<sequence>MSDDSDNRNAASSSRKQNDPTNNPLFGAPPASATSTDIPPQPLLNEAGPSNPIDIDTTYNPLYGASPPRDDTPWHTSSEQYRPTPRELRLYHRPRSAHIEPSKTIQFMRQLTFILSLIFGLSSAIAGVWSVFILPLLHSSFSARKALVSQQSERVRKLLEGVRRLRALGLYPKRNLEAPAQTEGDDDEKQVLKKEEASLKEISSSIDSLLSQNIPSHPPSQSSDGTVELIPTTPLTALSSKLKVLSSSMDATSTTRTSVISTLEGYTSSIHHQLFLARSSTGGMSSYGVNMNSLSNHLNGNTGKQTGMGLGLGEEWDNTRKEIRAIKGMLLNRRQFSGTK</sequence>
<dbReference type="STRING" id="1296100.A0A1B9FWZ6"/>
<evidence type="ECO:0000256" key="2">
    <source>
        <dbReference type="SAM" id="Phobius"/>
    </source>
</evidence>
<gene>
    <name evidence="3" type="ORF">I302_07643</name>
    <name evidence="4" type="ORF">I302_107992</name>
</gene>
<dbReference type="AlphaFoldDB" id="A0A1B9FWZ6"/>
<organism evidence="3">
    <name type="scientific">Kwoniella bestiolae CBS 10118</name>
    <dbReference type="NCBI Taxonomy" id="1296100"/>
    <lineage>
        <taxon>Eukaryota</taxon>
        <taxon>Fungi</taxon>
        <taxon>Dikarya</taxon>
        <taxon>Basidiomycota</taxon>
        <taxon>Agaricomycotina</taxon>
        <taxon>Tremellomycetes</taxon>
        <taxon>Tremellales</taxon>
        <taxon>Cryptococcaceae</taxon>
        <taxon>Kwoniella</taxon>
    </lineage>
</organism>
<evidence type="ECO:0000313" key="3">
    <source>
        <dbReference type="EMBL" id="OCF23289.1"/>
    </source>
</evidence>
<reference evidence="4" key="2">
    <citation type="submission" date="2013-07" db="EMBL/GenBank/DDBJ databases">
        <authorList>
            <consortium name="The Broad Institute Genome Sequencing Platform"/>
            <person name="Cuomo C."/>
            <person name="Litvintseva A."/>
            <person name="Chen Y."/>
            <person name="Heitman J."/>
            <person name="Sun S."/>
            <person name="Springer D."/>
            <person name="Dromer F."/>
            <person name="Young S.K."/>
            <person name="Zeng Q."/>
            <person name="Gargeya S."/>
            <person name="Fitzgerald M."/>
            <person name="Abouelleil A."/>
            <person name="Alvarado L."/>
            <person name="Berlin A.M."/>
            <person name="Chapman S.B."/>
            <person name="Dewar J."/>
            <person name="Goldberg J."/>
            <person name="Griggs A."/>
            <person name="Gujja S."/>
            <person name="Hansen M."/>
            <person name="Howarth C."/>
            <person name="Imamovic A."/>
            <person name="Larimer J."/>
            <person name="McCowan C."/>
            <person name="Murphy C."/>
            <person name="Pearson M."/>
            <person name="Priest M."/>
            <person name="Roberts A."/>
            <person name="Saif S."/>
            <person name="Shea T."/>
            <person name="Sykes S."/>
            <person name="Wortman J."/>
            <person name="Nusbaum C."/>
            <person name="Birren B."/>
        </authorList>
    </citation>
    <scope>NUCLEOTIDE SEQUENCE</scope>
    <source>
        <strain evidence="4">CBS 10118</strain>
    </source>
</reference>
<reference evidence="3" key="1">
    <citation type="submission" date="2013-07" db="EMBL/GenBank/DDBJ databases">
        <title>The Genome Sequence of Cryptococcus bestiolae CBS10118.</title>
        <authorList>
            <consortium name="The Broad Institute Genome Sequencing Platform"/>
            <person name="Cuomo C."/>
            <person name="Litvintseva A."/>
            <person name="Chen Y."/>
            <person name="Heitman J."/>
            <person name="Sun S."/>
            <person name="Springer D."/>
            <person name="Dromer F."/>
            <person name="Young S.K."/>
            <person name="Zeng Q."/>
            <person name="Gargeya S."/>
            <person name="Fitzgerald M."/>
            <person name="Abouelleil A."/>
            <person name="Alvarado L."/>
            <person name="Berlin A.M."/>
            <person name="Chapman S.B."/>
            <person name="Dewar J."/>
            <person name="Goldberg J."/>
            <person name="Griggs A."/>
            <person name="Gujja S."/>
            <person name="Hansen M."/>
            <person name="Howarth C."/>
            <person name="Imamovic A."/>
            <person name="Larimer J."/>
            <person name="McCowan C."/>
            <person name="Murphy C."/>
            <person name="Pearson M."/>
            <person name="Priest M."/>
            <person name="Roberts A."/>
            <person name="Saif S."/>
            <person name="Shea T."/>
            <person name="Sykes S."/>
            <person name="Wortman J."/>
            <person name="Nusbaum C."/>
            <person name="Birren B."/>
        </authorList>
    </citation>
    <scope>NUCLEOTIDE SEQUENCE [LARGE SCALE GENOMIC DNA]</scope>
    <source>
        <strain evidence="3">CBS 10118</strain>
    </source>
</reference>